<accession>A0A0F7UP89</accession>
<protein>
    <submittedName>
        <fullName evidence="2">Uncharacterized protein</fullName>
    </submittedName>
</protein>
<dbReference type="AlphaFoldDB" id="A0A0F7UP89"/>
<reference evidence="2" key="1">
    <citation type="journal article" date="2015" name="PLoS ONE">
        <title>Comprehensive Evaluation of Toxoplasma gondii VEG and Neospora caninum LIV Genomes with Tachyzoite Stage Transcriptome and Proteome Defines Novel Transcript Features.</title>
        <authorList>
            <person name="Ramaprasad A."/>
            <person name="Mourier T."/>
            <person name="Naeem R."/>
            <person name="Malas T.B."/>
            <person name="Moussa E."/>
            <person name="Panigrahi A."/>
            <person name="Vermont S.J."/>
            <person name="Otto T.D."/>
            <person name="Wastling J."/>
            <person name="Pain A."/>
        </authorList>
    </citation>
    <scope>NUCLEOTIDE SEQUENCE</scope>
    <source>
        <strain evidence="2">Liverpool</strain>
    </source>
</reference>
<gene>
    <name evidence="2" type="ORF">BN1204_065203_1</name>
</gene>
<feature type="region of interest" description="Disordered" evidence="1">
    <location>
        <begin position="145"/>
        <end position="212"/>
    </location>
</feature>
<name>A0A0F7UP89_NEOCL</name>
<dbReference type="EMBL" id="LN714487">
    <property type="protein sequence ID" value="CEL70846.1"/>
    <property type="molecule type" value="Genomic_DNA"/>
</dbReference>
<proteinExistence type="predicted"/>
<organism evidence="2">
    <name type="scientific">Neospora caninum (strain Liverpool)</name>
    <dbReference type="NCBI Taxonomy" id="572307"/>
    <lineage>
        <taxon>Eukaryota</taxon>
        <taxon>Sar</taxon>
        <taxon>Alveolata</taxon>
        <taxon>Apicomplexa</taxon>
        <taxon>Conoidasida</taxon>
        <taxon>Coccidia</taxon>
        <taxon>Eucoccidiorida</taxon>
        <taxon>Eimeriorina</taxon>
        <taxon>Sarcocystidae</taxon>
        <taxon>Neospora</taxon>
    </lineage>
</organism>
<evidence type="ECO:0000313" key="2">
    <source>
        <dbReference type="EMBL" id="CEL70846.1"/>
    </source>
</evidence>
<evidence type="ECO:0000256" key="1">
    <source>
        <dbReference type="SAM" id="MobiDB-lite"/>
    </source>
</evidence>
<sequence>MGIMTQVYHKCRCQSVSLVRGTSLGFRPSNVTCCTKHVFFVLNRRVICVTLHLCFVRMHSSARFRIHRRCEQFETRRLTKAIRASKASPGPVSIARLSEFIENDGSGIGKVPLRLATDIVPEEHERTVAAAAPAEAQAAATGAGFLVPTSRPGSEGRTNHSAGGNRAKAGKAGAEASSGSGSSSAGNKDPMSPGAVGGMGSSPSGSVPTFSAGPAAKEKMAAGSGVPAAKGGAGGVAPGVLVASSFPDMTAAQVLDWVLQRTWVKRDAVQVEQALEKFYVDAQTRLAQGKATEATKMATMAIRLARILEERQAEQAREVAENTSTMSGIKGRKTDLFW</sequence>
<feature type="compositionally biased region" description="Low complexity" evidence="1">
    <location>
        <begin position="161"/>
        <end position="194"/>
    </location>
</feature>